<dbReference type="InParanoid" id="A0A0G4F1F2"/>
<name>A0A0G4F1F2_VITBC</name>
<dbReference type="Proteomes" id="UP000041254">
    <property type="component" value="Unassembled WGS sequence"/>
</dbReference>
<accession>A0A0G4F1F2</accession>
<gene>
    <name evidence="2" type="ORF">Vbra_5544</name>
</gene>
<dbReference type="AlphaFoldDB" id="A0A0G4F1F2"/>
<evidence type="ECO:0000313" key="2">
    <source>
        <dbReference type="EMBL" id="CEM05727.1"/>
    </source>
</evidence>
<dbReference type="CDD" id="cd02688">
    <property type="entry name" value="E_set"/>
    <property type="match status" value="1"/>
</dbReference>
<organism evidence="2 3">
    <name type="scientific">Vitrella brassicaformis (strain CCMP3155)</name>
    <dbReference type="NCBI Taxonomy" id="1169540"/>
    <lineage>
        <taxon>Eukaryota</taxon>
        <taxon>Sar</taxon>
        <taxon>Alveolata</taxon>
        <taxon>Colpodellida</taxon>
        <taxon>Vitrellaceae</taxon>
        <taxon>Vitrella</taxon>
    </lineage>
</organism>
<evidence type="ECO:0000313" key="3">
    <source>
        <dbReference type="Proteomes" id="UP000041254"/>
    </source>
</evidence>
<evidence type="ECO:0000256" key="1">
    <source>
        <dbReference type="SAM" id="MobiDB-lite"/>
    </source>
</evidence>
<protein>
    <submittedName>
        <fullName evidence="2">Uncharacterized protein</fullName>
    </submittedName>
</protein>
<proteinExistence type="predicted"/>
<reference evidence="2 3" key="1">
    <citation type="submission" date="2014-11" db="EMBL/GenBank/DDBJ databases">
        <authorList>
            <person name="Zhu J."/>
            <person name="Qi W."/>
            <person name="Song R."/>
        </authorList>
    </citation>
    <scope>NUCLEOTIDE SEQUENCE [LARGE SCALE GENOMIC DNA]</scope>
</reference>
<dbReference type="EMBL" id="CDMY01000363">
    <property type="protein sequence ID" value="CEM05727.1"/>
    <property type="molecule type" value="Genomic_DNA"/>
</dbReference>
<feature type="compositionally biased region" description="Polar residues" evidence="1">
    <location>
        <begin position="13"/>
        <end position="25"/>
    </location>
</feature>
<keyword evidence="3" id="KW-1185">Reference proteome</keyword>
<sequence>MPSQERWTRTNRRTMASSQSPSSQHVLTAPVTFNVNVAKQTPLKQGDAVVVLIGDKTLTMACSGQPVWSLTVAVPLGEHSYTYAIMGSTQAAASSGPSATAAE</sequence>
<dbReference type="VEuPathDB" id="CryptoDB:Vbra_5544"/>
<feature type="region of interest" description="Disordered" evidence="1">
    <location>
        <begin position="1"/>
        <end position="25"/>
    </location>
</feature>